<keyword evidence="9 15" id="KW-0822">Tryptophan biosynthesis</keyword>
<evidence type="ECO:0000256" key="5">
    <source>
        <dbReference type="ARBA" id="ARBA00012266"/>
    </source>
</evidence>
<evidence type="ECO:0000313" key="19">
    <source>
        <dbReference type="Proteomes" id="UP000178606"/>
    </source>
</evidence>
<sequence>MGVIRPTLEEVQKMAGEDNAIPVYKEILGDTETPVSAYLKARRRDPYSFLFESVVGGEKIARYSFLGVAPFMIFRSRGRRITVEDRVRGEARTWEGDPIAELRALVRRYRSVHLKGLPRFTGGAVGYVSYDAIRLVEDIPDTARDDLRLDEIVFLFFDTLIAFDNVRHRILLISNVLKDGGGDLRDRYDEAQRRIEALEEALRSPADISLRRGRGRCAVTSNVEKSDYLRKVARCKEYILAGDIFQVVLSQRFETEVTVDPFDIYRMLRVVNPSPYMFFVSLDGVQLVGASPELLVRVEDGVVQVRPIAGTRRRGETEEEDQALERELLADPKDCAEHIMLVDLGRNDVGRVSRFDTVRVTERMTVERYSHVMHIVSNVRGALRPDVDALDALFACYPAGTLSGAPKIRAMEILDELEPTRRGVYGGAVGYIDFSGNLDTCIAIRTLVVKDGVAYIQAGGGLVADSVPEEEYQETVNKSKALIRAVEMAERGELT</sequence>
<keyword evidence="12 15" id="KW-0456">Lyase</keyword>
<comment type="function">
    <text evidence="13 15">Part of a heterotetrameric complex that catalyzes the two-step biosynthesis of anthranilate, an intermediate in the biosynthesis of L-tryptophan. In the first step, the glutamine-binding beta subunit (TrpG) of anthranilate synthase (AS) provides the glutamine amidotransferase activity which generates ammonia as a substrate that, along with chorismate, is used in the second step, catalyzed by the large alpha subunit of AS (TrpE) to produce anthranilate. In the absence of TrpG, TrpE can synthesize anthranilate directly from chorismate and high concentrations of ammonia.</text>
</comment>
<organism evidence="18 19">
    <name type="scientific">Handelsmanbacteria sp. (strain RIFCSPLOWO2_12_FULL_64_10)</name>
    <dbReference type="NCBI Taxonomy" id="1817868"/>
    <lineage>
        <taxon>Bacteria</taxon>
        <taxon>Candidatus Handelsmaniibacteriota</taxon>
    </lineage>
</organism>
<dbReference type="Pfam" id="PF04715">
    <property type="entry name" value="Anth_synt_I_N"/>
    <property type="match status" value="1"/>
</dbReference>
<dbReference type="Gene3D" id="3.60.120.10">
    <property type="entry name" value="Anthranilate synthase"/>
    <property type="match status" value="1"/>
</dbReference>
<accession>A0A1F6CK01</accession>
<feature type="domain" description="Chorismate-utilising enzyme C-terminal" evidence="16">
    <location>
        <begin position="225"/>
        <end position="478"/>
    </location>
</feature>
<comment type="caution">
    <text evidence="18">The sequence shown here is derived from an EMBL/GenBank/DDBJ whole genome shotgun (WGS) entry which is preliminary data.</text>
</comment>
<evidence type="ECO:0000256" key="7">
    <source>
        <dbReference type="ARBA" id="ARBA00022605"/>
    </source>
</evidence>
<evidence type="ECO:0000259" key="17">
    <source>
        <dbReference type="Pfam" id="PF04715"/>
    </source>
</evidence>
<evidence type="ECO:0000256" key="1">
    <source>
        <dbReference type="ARBA" id="ARBA00001946"/>
    </source>
</evidence>
<dbReference type="PRINTS" id="PR00095">
    <property type="entry name" value="ANTSNTHASEI"/>
</dbReference>
<dbReference type="EMBL" id="MFKF01000228">
    <property type="protein sequence ID" value="OGG49584.1"/>
    <property type="molecule type" value="Genomic_DNA"/>
</dbReference>
<evidence type="ECO:0000259" key="16">
    <source>
        <dbReference type="Pfam" id="PF00425"/>
    </source>
</evidence>
<keyword evidence="11 15" id="KW-0057">Aromatic amino acid biosynthesis</keyword>
<dbReference type="InterPro" id="IPR005801">
    <property type="entry name" value="ADC_synthase"/>
</dbReference>
<evidence type="ECO:0000256" key="15">
    <source>
        <dbReference type="RuleBase" id="RU364045"/>
    </source>
</evidence>
<evidence type="ECO:0000256" key="4">
    <source>
        <dbReference type="ARBA" id="ARBA00011575"/>
    </source>
</evidence>
<evidence type="ECO:0000256" key="12">
    <source>
        <dbReference type="ARBA" id="ARBA00023239"/>
    </source>
</evidence>
<evidence type="ECO:0000256" key="2">
    <source>
        <dbReference type="ARBA" id="ARBA00004873"/>
    </source>
</evidence>
<dbReference type="EC" id="4.1.3.27" evidence="5 15"/>
<keyword evidence="8 15" id="KW-0479">Metal-binding</keyword>
<dbReference type="PANTHER" id="PTHR11236">
    <property type="entry name" value="AMINOBENZOATE/ANTHRANILATE SYNTHASE"/>
    <property type="match status" value="1"/>
</dbReference>
<evidence type="ECO:0000256" key="10">
    <source>
        <dbReference type="ARBA" id="ARBA00022842"/>
    </source>
</evidence>
<evidence type="ECO:0000256" key="11">
    <source>
        <dbReference type="ARBA" id="ARBA00023141"/>
    </source>
</evidence>
<protein>
    <recommendedName>
        <fullName evidence="6 15">Anthranilate synthase component 1</fullName>
        <ecNumber evidence="5 15">4.1.3.27</ecNumber>
    </recommendedName>
</protein>
<evidence type="ECO:0000256" key="3">
    <source>
        <dbReference type="ARBA" id="ARBA00009562"/>
    </source>
</evidence>
<evidence type="ECO:0000256" key="6">
    <source>
        <dbReference type="ARBA" id="ARBA00020653"/>
    </source>
</evidence>
<feature type="domain" description="Anthranilate synthase component I N-terminal" evidence="17">
    <location>
        <begin position="30"/>
        <end position="171"/>
    </location>
</feature>
<dbReference type="InterPro" id="IPR019999">
    <property type="entry name" value="Anth_synth_I-like"/>
</dbReference>
<dbReference type="UniPathway" id="UPA00035">
    <property type="reaction ID" value="UER00040"/>
</dbReference>
<dbReference type="AlphaFoldDB" id="A0A1F6CK01"/>
<proteinExistence type="inferred from homology"/>
<dbReference type="InterPro" id="IPR006805">
    <property type="entry name" value="Anth_synth_I_N"/>
</dbReference>
<dbReference type="GO" id="GO:0046872">
    <property type="term" value="F:metal ion binding"/>
    <property type="evidence" value="ECO:0007669"/>
    <property type="project" value="UniProtKB-KW"/>
</dbReference>
<gene>
    <name evidence="15" type="primary">trpE</name>
    <name evidence="18" type="ORF">A3F84_07215</name>
</gene>
<name>A0A1F6CK01_HANXR</name>
<evidence type="ECO:0000313" key="18">
    <source>
        <dbReference type="EMBL" id="OGG49584.1"/>
    </source>
</evidence>
<comment type="cofactor">
    <cofactor evidence="1 15">
        <name>Mg(2+)</name>
        <dbReference type="ChEBI" id="CHEBI:18420"/>
    </cofactor>
</comment>
<dbReference type="SUPFAM" id="SSF56322">
    <property type="entry name" value="ADC synthase"/>
    <property type="match status" value="1"/>
</dbReference>
<dbReference type="PANTHER" id="PTHR11236:SF48">
    <property type="entry name" value="ISOCHORISMATE SYNTHASE MENF"/>
    <property type="match status" value="1"/>
</dbReference>
<comment type="similarity">
    <text evidence="3 15">Belongs to the anthranilate synthase component I family.</text>
</comment>
<comment type="pathway">
    <text evidence="2 15">Amino-acid biosynthesis; L-tryptophan biosynthesis; L-tryptophan from chorismate: step 1/5.</text>
</comment>
<dbReference type="InterPro" id="IPR015890">
    <property type="entry name" value="Chorismate_C"/>
</dbReference>
<dbReference type="GO" id="GO:0004049">
    <property type="term" value="F:anthranilate synthase activity"/>
    <property type="evidence" value="ECO:0007669"/>
    <property type="project" value="UniProtKB-EC"/>
</dbReference>
<reference evidence="18 19" key="1">
    <citation type="journal article" date="2016" name="Nat. Commun.">
        <title>Thousands of microbial genomes shed light on interconnected biogeochemical processes in an aquifer system.</title>
        <authorList>
            <person name="Anantharaman K."/>
            <person name="Brown C.T."/>
            <person name="Hug L.A."/>
            <person name="Sharon I."/>
            <person name="Castelle C.J."/>
            <person name="Probst A.J."/>
            <person name="Thomas B.C."/>
            <person name="Singh A."/>
            <person name="Wilkins M.J."/>
            <person name="Karaoz U."/>
            <person name="Brodie E.L."/>
            <person name="Williams K.H."/>
            <person name="Hubbard S.S."/>
            <person name="Banfield J.F."/>
        </authorList>
    </citation>
    <scope>NUCLEOTIDE SEQUENCE [LARGE SCALE GENOMIC DNA]</scope>
    <source>
        <strain evidence="19">RIFCSPLOWO2_12_FULL_64_10</strain>
    </source>
</reference>
<evidence type="ECO:0000256" key="14">
    <source>
        <dbReference type="ARBA" id="ARBA00047683"/>
    </source>
</evidence>
<keyword evidence="10 15" id="KW-0460">Magnesium</keyword>
<dbReference type="GO" id="GO:0000162">
    <property type="term" value="P:L-tryptophan biosynthetic process"/>
    <property type="evidence" value="ECO:0007669"/>
    <property type="project" value="UniProtKB-UniPathway"/>
</dbReference>
<comment type="subunit">
    <text evidence="4 15">Heterotetramer consisting of two non-identical subunits: a beta subunit (TrpG) and a large alpha subunit (TrpE).</text>
</comment>
<dbReference type="InterPro" id="IPR005256">
    <property type="entry name" value="Anth_synth_I_PabB"/>
</dbReference>
<keyword evidence="7 15" id="KW-0028">Amino-acid biosynthesis</keyword>
<dbReference type="NCBIfam" id="TIGR00564">
    <property type="entry name" value="trpE_most"/>
    <property type="match status" value="1"/>
</dbReference>
<evidence type="ECO:0000256" key="13">
    <source>
        <dbReference type="ARBA" id="ARBA00025634"/>
    </source>
</evidence>
<dbReference type="Pfam" id="PF00425">
    <property type="entry name" value="Chorismate_bind"/>
    <property type="match status" value="1"/>
</dbReference>
<dbReference type="Proteomes" id="UP000178606">
    <property type="component" value="Unassembled WGS sequence"/>
</dbReference>
<comment type="catalytic activity">
    <reaction evidence="14 15">
        <text>chorismate + L-glutamine = anthranilate + pyruvate + L-glutamate + H(+)</text>
        <dbReference type="Rhea" id="RHEA:21732"/>
        <dbReference type="ChEBI" id="CHEBI:15361"/>
        <dbReference type="ChEBI" id="CHEBI:15378"/>
        <dbReference type="ChEBI" id="CHEBI:16567"/>
        <dbReference type="ChEBI" id="CHEBI:29748"/>
        <dbReference type="ChEBI" id="CHEBI:29985"/>
        <dbReference type="ChEBI" id="CHEBI:58359"/>
        <dbReference type="EC" id="4.1.3.27"/>
    </reaction>
</comment>
<evidence type="ECO:0000256" key="9">
    <source>
        <dbReference type="ARBA" id="ARBA00022822"/>
    </source>
</evidence>
<evidence type="ECO:0000256" key="8">
    <source>
        <dbReference type="ARBA" id="ARBA00022723"/>
    </source>
</evidence>